<name>A0A6J4VVC7_9CYAN</name>
<dbReference type="InterPro" id="IPR023198">
    <property type="entry name" value="PGP-like_dom2"/>
</dbReference>
<reference evidence="1" key="1">
    <citation type="submission" date="2020-02" db="EMBL/GenBank/DDBJ databases">
        <authorList>
            <person name="Meier V. D."/>
        </authorList>
    </citation>
    <scope>NUCLEOTIDE SEQUENCE</scope>
    <source>
        <strain evidence="1">AVDCRST_MAG81</strain>
    </source>
</reference>
<protein>
    <recommendedName>
        <fullName evidence="2">HAD family hydrolase</fullName>
    </recommendedName>
</protein>
<dbReference type="InterPro" id="IPR050155">
    <property type="entry name" value="HAD-like_hydrolase_sf"/>
</dbReference>
<dbReference type="InterPro" id="IPR023214">
    <property type="entry name" value="HAD_sf"/>
</dbReference>
<dbReference type="InterPro" id="IPR036412">
    <property type="entry name" value="HAD-like_sf"/>
</dbReference>
<dbReference type="InterPro" id="IPR041492">
    <property type="entry name" value="HAD_2"/>
</dbReference>
<dbReference type="GO" id="GO:0008967">
    <property type="term" value="F:phosphoglycolate phosphatase activity"/>
    <property type="evidence" value="ECO:0007669"/>
    <property type="project" value="TreeGrafter"/>
</dbReference>
<dbReference type="PANTHER" id="PTHR43434">
    <property type="entry name" value="PHOSPHOGLYCOLATE PHOSPHATASE"/>
    <property type="match status" value="1"/>
</dbReference>
<dbReference type="AlphaFoldDB" id="A0A6J4VVC7"/>
<sequence length="262" mass="29141">MTGIEYPSRPSNPLDLPGRVNLASPMTVLCDFDGPLVDVSERYYRTYQLSLVDTQAAYEAEGITLPVQELTKQQFWQMKQERVADAEIALRSGLRSRQIEKFLENVHQRVNQPALLQQDQLQPGVRWALALLHARGINLAVVTLRCQMQAQQVLRDYGLDQLFTVIRGAPDELAAYPNYTEAKKQLLAEVLADCSHPPSQTWLVGDTEADVLAGQAQGISTIALTCGIRSVTYLKQLQPTRIHCDLLSAAHYLSGLVCPVEA</sequence>
<dbReference type="Pfam" id="PF13419">
    <property type="entry name" value="HAD_2"/>
    <property type="match status" value="1"/>
</dbReference>
<dbReference type="SFLD" id="SFLDG01129">
    <property type="entry name" value="C1.5:_HAD__Beta-PGM__Phosphata"/>
    <property type="match status" value="1"/>
</dbReference>
<dbReference type="SUPFAM" id="SSF56784">
    <property type="entry name" value="HAD-like"/>
    <property type="match status" value="1"/>
</dbReference>
<proteinExistence type="predicted"/>
<evidence type="ECO:0008006" key="2">
    <source>
        <dbReference type="Google" id="ProtNLM"/>
    </source>
</evidence>
<dbReference type="GO" id="GO:0005829">
    <property type="term" value="C:cytosol"/>
    <property type="evidence" value="ECO:0007669"/>
    <property type="project" value="TreeGrafter"/>
</dbReference>
<dbReference type="SFLD" id="SFLDS00003">
    <property type="entry name" value="Haloacid_Dehalogenase"/>
    <property type="match status" value="1"/>
</dbReference>
<dbReference type="EMBL" id="CADCWO010000222">
    <property type="protein sequence ID" value="CAA9587947.1"/>
    <property type="molecule type" value="Genomic_DNA"/>
</dbReference>
<dbReference type="PANTHER" id="PTHR43434:SF1">
    <property type="entry name" value="PHOSPHOGLYCOLATE PHOSPHATASE"/>
    <property type="match status" value="1"/>
</dbReference>
<gene>
    <name evidence="1" type="ORF">AVDCRST_MAG81-4293</name>
</gene>
<dbReference type="Gene3D" id="1.10.150.240">
    <property type="entry name" value="Putative phosphatase, domain 2"/>
    <property type="match status" value="1"/>
</dbReference>
<dbReference type="GO" id="GO:0006281">
    <property type="term" value="P:DNA repair"/>
    <property type="evidence" value="ECO:0007669"/>
    <property type="project" value="TreeGrafter"/>
</dbReference>
<organism evidence="1">
    <name type="scientific">uncultured Synechococcales cyanobacterium</name>
    <dbReference type="NCBI Taxonomy" id="1936017"/>
    <lineage>
        <taxon>Bacteria</taxon>
        <taxon>Bacillati</taxon>
        <taxon>Cyanobacteriota</taxon>
        <taxon>Cyanophyceae</taxon>
        <taxon>Synechococcales</taxon>
        <taxon>environmental samples</taxon>
    </lineage>
</organism>
<accession>A0A6J4VVC7</accession>
<evidence type="ECO:0000313" key="1">
    <source>
        <dbReference type="EMBL" id="CAA9587947.1"/>
    </source>
</evidence>
<dbReference type="Gene3D" id="3.40.50.1000">
    <property type="entry name" value="HAD superfamily/HAD-like"/>
    <property type="match status" value="1"/>
</dbReference>